<accession>A0A8T0KL94</accession>
<keyword evidence="1" id="KW-0812">Transmembrane</keyword>
<proteinExistence type="predicted"/>
<feature type="transmembrane region" description="Helical" evidence="1">
    <location>
        <begin position="155"/>
        <end position="173"/>
    </location>
</feature>
<dbReference type="InterPro" id="IPR001108">
    <property type="entry name" value="Peptidase_A22A"/>
</dbReference>
<feature type="transmembrane region" description="Helical" evidence="1">
    <location>
        <begin position="65"/>
        <end position="86"/>
    </location>
</feature>
<dbReference type="PANTHER" id="PTHR10202:SF26">
    <property type="entry name" value="PRESENILIN"/>
    <property type="match status" value="1"/>
</dbReference>
<comment type="caution">
    <text evidence="2">The sequence shown here is derived from an EMBL/GenBank/DDBJ whole genome shotgun (WGS) entry which is preliminary data.</text>
</comment>
<evidence type="ECO:0000313" key="2">
    <source>
        <dbReference type="EMBL" id="KAG2400018.1"/>
    </source>
</evidence>
<gene>
    <name evidence="2" type="ORF">HKW66_Vig0101280</name>
</gene>
<keyword evidence="1" id="KW-1133">Transmembrane helix</keyword>
<dbReference type="Proteomes" id="UP000743370">
    <property type="component" value="Unassembled WGS sequence"/>
</dbReference>
<dbReference type="GO" id="GO:0006509">
    <property type="term" value="P:membrane protein ectodomain proteolysis"/>
    <property type="evidence" value="ECO:0007669"/>
    <property type="project" value="TreeGrafter"/>
</dbReference>
<reference evidence="2 3" key="1">
    <citation type="submission" date="2020-05" db="EMBL/GenBank/DDBJ databases">
        <title>Vigna angularis (adzuki bean) Var. LongXiaoDou No. 4 denovo assembly.</title>
        <authorList>
            <person name="Xiang H."/>
        </authorList>
    </citation>
    <scope>NUCLEOTIDE SEQUENCE [LARGE SCALE GENOMIC DNA]</scope>
    <source>
        <tissue evidence="2">Leaf</tissue>
    </source>
</reference>
<feature type="transmembrane region" description="Helical" evidence="1">
    <location>
        <begin position="119"/>
        <end position="143"/>
    </location>
</feature>
<dbReference type="GO" id="GO:0016485">
    <property type="term" value="P:protein processing"/>
    <property type="evidence" value="ECO:0007669"/>
    <property type="project" value="InterPro"/>
</dbReference>
<dbReference type="Pfam" id="PF01080">
    <property type="entry name" value="Presenilin"/>
    <property type="match status" value="1"/>
</dbReference>
<sequence length="175" mass="18834">MGKLKSSVISSDLVHRGILLFLLLLSLYSIEPASYASRVKFLPGFEGPLPFHLETGVLECLGAEIIGVMSPVSICMFLVVLLVYALSSPSSSAATITTAANLVYAENPADSPAEKFEGALLNAVVFVGLIALVTFLLVLLYYYNCTAFLRHYTRFSAFFVLASMGGSILLTKLPD</sequence>
<evidence type="ECO:0000313" key="3">
    <source>
        <dbReference type="Proteomes" id="UP000743370"/>
    </source>
</evidence>
<name>A0A8T0KL94_PHAAN</name>
<dbReference type="GO" id="GO:0042500">
    <property type="term" value="F:aspartic endopeptidase activity, intramembrane cleaving"/>
    <property type="evidence" value="ECO:0007669"/>
    <property type="project" value="InterPro"/>
</dbReference>
<dbReference type="PANTHER" id="PTHR10202">
    <property type="entry name" value="PRESENILIN"/>
    <property type="match status" value="1"/>
</dbReference>
<dbReference type="AlphaFoldDB" id="A0A8T0KL94"/>
<organism evidence="2 3">
    <name type="scientific">Phaseolus angularis</name>
    <name type="common">Azuki bean</name>
    <name type="synonym">Vigna angularis</name>
    <dbReference type="NCBI Taxonomy" id="3914"/>
    <lineage>
        <taxon>Eukaryota</taxon>
        <taxon>Viridiplantae</taxon>
        <taxon>Streptophyta</taxon>
        <taxon>Embryophyta</taxon>
        <taxon>Tracheophyta</taxon>
        <taxon>Spermatophyta</taxon>
        <taxon>Magnoliopsida</taxon>
        <taxon>eudicotyledons</taxon>
        <taxon>Gunneridae</taxon>
        <taxon>Pentapetalae</taxon>
        <taxon>rosids</taxon>
        <taxon>fabids</taxon>
        <taxon>Fabales</taxon>
        <taxon>Fabaceae</taxon>
        <taxon>Papilionoideae</taxon>
        <taxon>50 kb inversion clade</taxon>
        <taxon>NPAAA clade</taxon>
        <taxon>indigoferoid/millettioid clade</taxon>
        <taxon>Phaseoleae</taxon>
        <taxon>Vigna</taxon>
    </lineage>
</organism>
<dbReference type="GO" id="GO:0070765">
    <property type="term" value="C:gamma-secretase complex"/>
    <property type="evidence" value="ECO:0007669"/>
    <property type="project" value="TreeGrafter"/>
</dbReference>
<dbReference type="EMBL" id="JABFOF010000004">
    <property type="protein sequence ID" value="KAG2400018.1"/>
    <property type="molecule type" value="Genomic_DNA"/>
</dbReference>
<keyword evidence="1" id="KW-0472">Membrane</keyword>
<evidence type="ECO:0000256" key="1">
    <source>
        <dbReference type="SAM" id="Phobius"/>
    </source>
</evidence>
<protein>
    <submittedName>
        <fullName evidence="2">Presenilin-like protein</fullName>
    </submittedName>
</protein>